<dbReference type="InterPro" id="IPR052516">
    <property type="entry name" value="N-heterocyclic_Hydroxylase"/>
</dbReference>
<reference evidence="4" key="1">
    <citation type="submission" date="2019-03" db="EMBL/GenBank/DDBJ databases">
        <title>Afifella sp. nov., isolated from activated sludge.</title>
        <authorList>
            <person name="Li Q."/>
            <person name="Liu Y."/>
        </authorList>
    </citation>
    <scope>NUCLEOTIDE SEQUENCE</scope>
    <source>
        <strain evidence="4">L72</strain>
    </source>
</reference>
<dbReference type="Pfam" id="PF20256">
    <property type="entry name" value="MoCoBD_2"/>
    <property type="match status" value="1"/>
</dbReference>
<dbReference type="Gene3D" id="3.30.365.10">
    <property type="entry name" value="Aldehyde oxidase/xanthine dehydrogenase, molybdopterin binding domain"/>
    <property type="match status" value="3"/>
</dbReference>
<dbReference type="SUPFAM" id="SSF56003">
    <property type="entry name" value="Molybdenum cofactor-binding domain"/>
    <property type="match status" value="1"/>
</dbReference>
<evidence type="ECO:0000256" key="1">
    <source>
        <dbReference type="SAM" id="MobiDB-lite"/>
    </source>
</evidence>
<dbReference type="OrthoDB" id="9767994at2"/>
<dbReference type="EMBL" id="SPKJ01000066">
    <property type="protein sequence ID" value="MYZ49258.1"/>
    <property type="molecule type" value="Genomic_DNA"/>
</dbReference>
<dbReference type="Proteomes" id="UP000773614">
    <property type="component" value="Unassembled WGS sequence"/>
</dbReference>
<sequence>DADRPAHLRAQAGRDRAVEAGERAPAGGGRALSASYSRPYLAHGSIGPSTALARFEKSVLNVWSASQNVFALRGWIARTLGLDPANVVVHHAQGAGCYGHNPADDAAFDAAYVATLRPGRTVRAQWSRRDELAADAYGPAASVRVEAVLDGAGRPADWTFELWSAAHGQRPGSNGVANLIGAEALPDAAPPPKETSDPVDPDGGGAMRNARALYDLPHQRILHHLLEMPAVRTSSLRGLGTFMNLFSIECFIDELAEAAGEDPLAYRLALTADPRARRVLETAAAMAGWVAGAPAGTGTGRGIAFGRYKNQAGYMAIVAEVQVDDQVSFRRAFAAVDAGLLVNPDGAANQIEGGIVQAASWALKEQVRFEGGSSAALDWDRYPILRFSEVPEIEIRFVGEPHQPPLGLGEVAQGPTAGALGNAVAHALGARIRDLPLTRARIMDALLA</sequence>
<dbReference type="Pfam" id="PF02738">
    <property type="entry name" value="MoCoBD_1"/>
    <property type="match status" value="1"/>
</dbReference>
<feature type="non-terminal residue" evidence="4">
    <location>
        <position position="1"/>
    </location>
</feature>
<dbReference type="PANTHER" id="PTHR47495:SF1">
    <property type="entry name" value="BLL3820 PROTEIN"/>
    <property type="match status" value="1"/>
</dbReference>
<dbReference type="InterPro" id="IPR008274">
    <property type="entry name" value="AldOxase/xan_DH_MoCoBD1"/>
</dbReference>
<feature type="domain" description="Aldehyde oxidase/xanthine dehydrogenase first molybdopterin binding" evidence="2">
    <location>
        <begin position="32"/>
        <end position="163"/>
    </location>
</feature>
<dbReference type="AlphaFoldDB" id="A0A964T696"/>
<dbReference type="InterPro" id="IPR037165">
    <property type="entry name" value="AldOxase/xan_DH_Mopterin-bd_sf"/>
</dbReference>
<accession>A0A964T696</accession>
<comment type="caution">
    <text evidence="4">The sequence shown here is derived from an EMBL/GenBank/DDBJ whole genome shotgun (WGS) entry which is preliminary data.</text>
</comment>
<dbReference type="InterPro" id="IPR046867">
    <property type="entry name" value="AldOxase/xan_DH_MoCoBD2"/>
</dbReference>
<keyword evidence="5" id="KW-1185">Reference proteome</keyword>
<feature type="region of interest" description="Disordered" evidence="1">
    <location>
        <begin position="185"/>
        <end position="205"/>
    </location>
</feature>
<gene>
    <name evidence="4" type="ORF">E4O86_16220</name>
</gene>
<evidence type="ECO:0000313" key="4">
    <source>
        <dbReference type="EMBL" id="MYZ49258.1"/>
    </source>
</evidence>
<dbReference type="PANTHER" id="PTHR47495">
    <property type="entry name" value="ALDEHYDE DEHYDROGENASE"/>
    <property type="match status" value="1"/>
</dbReference>
<feature type="region of interest" description="Disordered" evidence="1">
    <location>
        <begin position="1"/>
        <end position="31"/>
    </location>
</feature>
<dbReference type="RefSeq" id="WP_161141599.1">
    <property type="nucleotide sequence ID" value="NZ_SPKJ01000066.1"/>
</dbReference>
<name>A0A964T696_9HYPH</name>
<feature type="domain" description="Aldehyde oxidase/xanthine dehydrogenase second molybdopterin binding" evidence="3">
    <location>
        <begin position="307"/>
        <end position="391"/>
    </location>
</feature>
<evidence type="ECO:0000259" key="2">
    <source>
        <dbReference type="Pfam" id="PF02738"/>
    </source>
</evidence>
<organism evidence="4 5">
    <name type="scientific">Propylenella binzhouense</name>
    <dbReference type="NCBI Taxonomy" id="2555902"/>
    <lineage>
        <taxon>Bacteria</taxon>
        <taxon>Pseudomonadati</taxon>
        <taxon>Pseudomonadota</taxon>
        <taxon>Alphaproteobacteria</taxon>
        <taxon>Hyphomicrobiales</taxon>
        <taxon>Propylenellaceae</taxon>
        <taxon>Propylenella</taxon>
    </lineage>
</organism>
<dbReference type="GO" id="GO:0016491">
    <property type="term" value="F:oxidoreductase activity"/>
    <property type="evidence" value="ECO:0007669"/>
    <property type="project" value="InterPro"/>
</dbReference>
<feature type="compositionally biased region" description="Basic and acidic residues" evidence="1">
    <location>
        <begin position="1"/>
        <end position="22"/>
    </location>
</feature>
<evidence type="ECO:0000259" key="3">
    <source>
        <dbReference type="Pfam" id="PF20256"/>
    </source>
</evidence>
<proteinExistence type="predicted"/>
<evidence type="ECO:0000313" key="5">
    <source>
        <dbReference type="Proteomes" id="UP000773614"/>
    </source>
</evidence>
<protein>
    <submittedName>
        <fullName evidence="4">Xanthine dehydrogenase family protein molybdopterin-binding subunit</fullName>
    </submittedName>
</protein>